<dbReference type="Pfam" id="PF00010">
    <property type="entry name" value="HLH"/>
    <property type="match status" value="1"/>
</dbReference>
<reference evidence="8" key="1">
    <citation type="submission" date="2022-04" db="EMBL/GenBank/DDBJ databases">
        <title>Carnegiea gigantea Genome sequencing and assembly v2.</title>
        <authorList>
            <person name="Copetti D."/>
            <person name="Sanderson M.J."/>
            <person name="Burquez A."/>
            <person name="Wojciechowski M.F."/>
        </authorList>
    </citation>
    <scope>NUCLEOTIDE SEQUENCE</scope>
    <source>
        <strain evidence="8">SGP5-SGP5p</strain>
        <tissue evidence="8">Aerial part</tissue>
    </source>
</reference>
<keyword evidence="5" id="KW-0539">Nucleus</keyword>
<evidence type="ECO:0000259" key="7">
    <source>
        <dbReference type="PROSITE" id="PS50888"/>
    </source>
</evidence>
<dbReference type="GO" id="GO:0000978">
    <property type="term" value="F:RNA polymerase II cis-regulatory region sequence-specific DNA binding"/>
    <property type="evidence" value="ECO:0007669"/>
    <property type="project" value="TreeGrafter"/>
</dbReference>
<dbReference type="FunFam" id="4.10.280.10:FF:000022">
    <property type="entry name" value="Basic helix-loop-helix transcription factor"/>
    <property type="match status" value="1"/>
</dbReference>
<dbReference type="GO" id="GO:0005634">
    <property type="term" value="C:nucleus"/>
    <property type="evidence" value="ECO:0007669"/>
    <property type="project" value="UniProtKB-SubCell"/>
</dbReference>
<dbReference type="CDD" id="cd11454">
    <property type="entry name" value="bHLH_AtIND_like"/>
    <property type="match status" value="1"/>
</dbReference>
<evidence type="ECO:0000256" key="2">
    <source>
        <dbReference type="ARBA" id="ARBA00023015"/>
    </source>
</evidence>
<sequence>MESVGTMVEGGEWCSFNGVSVNEEAKFLAHMFPTSYNLLTNNELDGSYSAFWAPHEPTLSNASVDNVSFYSSDDSSLYSSFSQGSGSSYGQENYYLSDSQEFLAANNASLPTLGFPVLSNPKGFLSVFLANSTMEAEDTQIDFLNTHLQLKCPQEMVEIVASDGCEDKSGDDSNDTEKRSRISETRKRNVRSKKNQSVVEPDHEMNSISLEEDSNGLPERSTAGGSSSVLSPNASSPPNLNGKTRASRGSATDPQSLYARKRRERINERLRTLQNLVPNGAKVDISTMLEEAIHYVKFLQLQIKLLSSDELWKYAPLACSGLFLEHMNADLMRKNDLMKLNSS</sequence>
<name>A0A9Q1KA47_9CARY</name>
<dbReference type="Proteomes" id="UP001153076">
    <property type="component" value="Unassembled WGS sequence"/>
</dbReference>
<feature type="compositionally biased region" description="Basic and acidic residues" evidence="6">
    <location>
        <begin position="165"/>
        <end position="187"/>
    </location>
</feature>
<evidence type="ECO:0000256" key="1">
    <source>
        <dbReference type="ARBA" id="ARBA00004123"/>
    </source>
</evidence>
<organism evidence="8 9">
    <name type="scientific">Carnegiea gigantea</name>
    <dbReference type="NCBI Taxonomy" id="171969"/>
    <lineage>
        <taxon>Eukaryota</taxon>
        <taxon>Viridiplantae</taxon>
        <taxon>Streptophyta</taxon>
        <taxon>Embryophyta</taxon>
        <taxon>Tracheophyta</taxon>
        <taxon>Spermatophyta</taxon>
        <taxon>Magnoliopsida</taxon>
        <taxon>eudicotyledons</taxon>
        <taxon>Gunneridae</taxon>
        <taxon>Pentapetalae</taxon>
        <taxon>Caryophyllales</taxon>
        <taxon>Cactineae</taxon>
        <taxon>Cactaceae</taxon>
        <taxon>Cactoideae</taxon>
        <taxon>Echinocereeae</taxon>
        <taxon>Carnegiea</taxon>
    </lineage>
</organism>
<keyword evidence="9" id="KW-1185">Reference proteome</keyword>
<dbReference type="InterPro" id="IPR011598">
    <property type="entry name" value="bHLH_dom"/>
</dbReference>
<dbReference type="AlphaFoldDB" id="A0A9Q1KA47"/>
<evidence type="ECO:0000256" key="5">
    <source>
        <dbReference type="ARBA" id="ARBA00023242"/>
    </source>
</evidence>
<evidence type="ECO:0000256" key="6">
    <source>
        <dbReference type="SAM" id="MobiDB-lite"/>
    </source>
</evidence>
<keyword evidence="2" id="KW-0805">Transcription regulation</keyword>
<evidence type="ECO:0000313" key="8">
    <source>
        <dbReference type="EMBL" id="KAJ8439598.1"/>
    </source>
</evidence>
<dbReference type="InterPro" id="IPR036638">
    <property type="entry name" value="HLH_DNA-bd_sf"/>
</dbReference>
<feature type="compositionally biased region" description="Low complexity" evidence="6">
    <location>
        <begin position="224"/>
        <end position="242"/>
    </location>
</feature>
<dbReference type="PANTHER" id="PTHR16223">
    <property type="entry name" value="TRANSCRIPTION FACTOR BHLH83-RELATED"/>
    <property type="match status" value="1"/>
</dbReference>
<dbReference type="GO" id="GO:0048766">
    <property type="term" value="P:root hair initiation"/>
    <property type="evidence" value="ECO:0007669"/>
    <property type="project" value="UniProtKB-ARBA"/>
</dbReference>
<feature type="domain" description="BHLH" evidence="7">
    <location>
        <begin position="250"/>
        <end position="299"/>
    </location>
</feature>
<dbReference type="EMBL" id="JAKOGI010000215">
    <property type="protein sequence ID" value="KAJ8439598.1"/>
    <property type="molecule type" value="Genomic_DNA"/>
</dbReference>
<dbReference type="InterPro" id="IPR045843">
    <property type="entry name" value="IND-like"/>
</dbReference>
<dbReference type="SMART" id="SM00353">
    <property type="entry name" value="HLH"/>
    <property type="match status" value="1"/>
</dbReference>
<dbReference type="SUPFAM" id="SSF47459">
    <property type="entry name" value="HLH, helix-loop-helix DNA-binding domain"/>
    <property type="match status" value="1"/>
</dbReference>
<proteinExistence type="predicted"/>
<gene>
    <name evidence="8" type="ORF">Cgig2_017165</name>
</gene>
<comment type="subcellular location">
    <subcellularLocation>
        <location evidence="1">Nucleus</location>
    </subcellularLocation>
</comment>
<evidence type="ECO:0000256" key="3">
    <source>
        <dbReference type="ARBA" id="ARBA00023125"/>
    </source>
</evidence>
<dbReference type="PANTHER" id="PTHR16223:SF338">
    <property type="entry name" value="TRANSCRIPTION FACTOR RSL2"/>
    <property type="match status" value="1"/>
</dbReference>
<dbReference type="GO" id="GO:0046983">
    <property type="term" value="F:protein dimerization activity"/>
    <property type="evidence" value="ECO:0007669"/>
    <property type="project" value="InterPro"/>
</dbReference>
<comment type="caution">
    <text evidence="8">The sequence shown here is derived from an EMBL/GenBank/DDBJ whole genome shotgun (WGS) entry which is preliminary data.</text>
</comment>
<accession>A0A9Q1KA47</accession>
<dbReference type="OrthoDB" id="651283at2759"/>
<keyword evidence="4" id="KW-0804">Transcription</keyword>
<feature type="region of interest" description="Disordered" evidence="6">
    <location>
        <begin position="163"/>
        <end position="262"/>
    </location>
</feature>
<dbReference type="PROSITE" id="PS50888">
    <property type="entry name" value="BHLH"/>
    <property type="match status" value="1"/>
</dbReference>
<dbReference type="GO" id="GO:0000981">
    <property type="term" value="F:DNA-binding transcription factor activity, RNA polymerase II-specific"/>
    <property type="evidence" value="ECO:0007669"/>
    <property type="project" value="TreeGrafter"/>
</dbReference>
<evidence type="ECO:0000256" key="4">
    <source>
        <dbReference type="ARBA" id="ARBA00023163"/>
    </source>
</evidence>
<dbReference type="Gene3D" id="4.10.280.10">
    <property type="entry name" value="Helix-loop-helix DNA-binding domain"/>
    <property type="match status" value="1"/>
</dbReference>
<keyword evidence="3" id="KW-0238">DNA-binding</keyword>
<protein>
    <recommendedName>
        <fullName evidence="7">BHLH domain-containing protein</fullName>
    </recommendedName>
</protein>
<evidence type="ECO:0000313" key="9">
    <source>
        <dbReference type="Proteomes" id="UP001153076"/>
    </source>
</evidence>